<name>A0ABS6G5J1_9FIRM</name>
<organism evidence="1 2">
    <name type="scientific">Alkaliphilus flagellatus</name>
    <dbReference type="NCBI Taxonomy" id="2841507"/>
    <lineage>
        <taxon>Bacteria</taxon>
        <taxon>Bacillati</taxon>
        <taxon>Bacillota</taxon>
        <taxon>Clostridia</taxon>
        <taxon>Peptostreptococcales</taxon>
        <taxon>Natronincolaceae</taxon>
        <taxon>Alkaliphilus</taxon>
    </lineage>
</organism>
<evidence type="ECO:0000313" key="1">
    <source>
        <dbReference type="EMBL" id="MBU5677750.1"/>
    </source>
</evidence>
<evidence type="ECO:0000313" key="2">
    <source>
        <dbReference type="Proteomes" id="UP000779508"/>
    </source>
</evidence>
<sequence length="231" mass="27184">MNIRTLMADEIECRVQTVKENGCSILLYKDARCDMRILDETFGIMGWQRKHELINNNLFCTISVWDEEKQMWINKQDVGVESYTEKEKGQASDSFKRACFNLGIGRELYTAPFIWIKLNSNDINKYNNKISVKTKFHVSEIAYNDKREIVALEIKDDKGNVRYKLGQRTVTETTDEEPNKKLDKAKVDAIRELARVKNVAEEYICNFRNVSSFEELEQDDWKATMEWLKKR</sequence>
<evidence type="ECO:0008006" key="3">
    <source>
        <dbReference type="Google" id="ProtNLM"/>
    </source>
</evidence>
<gene>
    <name evidence="1" type="ORF">KQI88_15120</name>
</gene>
<reference evidence="1 2" key="1">
    <citation type="submission" date="2021-06" db="EMBL/GenBank/DDBJ databases">
        <authorList>
            <person name="Sun Q."/>
            <person name="Li D."/>
        </authorList>
    </citation>
    <scope>NUCLEOTIDE SEQUENCE [LARGE SCALE GENOMIC DNA]</scope>
    <source>
        <strain evidence="1 2">MSJ-5</strain>
    </source>
</reference>
<keyword evidence="2" id="KW-1185">Reference proteome</keyword>
<dbReference type="RefSeq" id="WP_216418729.1">
    <property type="nucleotide sequence ID" value="NZ_JAHLQK010000006.1"/>
</dbReference>
<comment type="caution">
    <text evidence="1">The sequence shown here is derived from an EMBL/GenBank/DDBJ whole genome shotgun (WGS) entry which is preliminary data.</text>
</comment>
<proteinExistence type="predicted"/>
<accession>A0ABS6G5J1</accession>
<dbReference type="EMBL" id="JAHLQK010000006">
    <property type="protein sequence ID" value="MBU5677750.1"/>
    <property type="molecule type" value="Genomic_DNA"/>
</dbReference>
<protein>
    <recommendedName>
        <fullName evidence="3">Rad52/22 family double-strand break repair protein</fullName>
    </recommendedName>
</protein>
<dbReference type="Proteomes" id="UP000779508">
    <property type="component" value="Unassembled WGS sequence"/>
</dbReference>